<accession>A0A0D8HK94</accession>
<organism evidence="1 2">
    <name type="scientific">Acidithrix ferrooxidans</name>
    <dbReference type="NCBI Taxonomy" id="1280514"/>
    <lineage>
        <taxon>Bacteria</taxon>
        <taxon>Bacillati</taxon>
        <taxon>Actinomycetota</taxon>
        <taxon>Acidimicrobiia</taxon>
        <taxon>Acidimicrobiales</taxon>
        <taxon>Acidimicrobiaceae</taxon>
        <taxon>Acidithrix</taxon>
    </lineage>
</organism>
<dbReference type="EMBL" id="JXYS01000018">
    <property type="protein sequence ID" value="KJF18370.1"/>
    <property type="molecule type" value="Genomic_DNA"/>
</dbReference>
<comment type="caution">
    <text evidence="1">The sequence shown here is derived from an EMBL/GenBank/DDBJ whole genome shotgun (WGS) entry which is preliminary data.</text>
</comment>
<evidence type="ECO:0000313" key="2">
    <source>
        <dbReference type="Proteomes" id="UP000032360"/>
    </source>
</evidence>
<gene>
    <name evidence="1" type="ORF">AXFE_07580</name>
</gene>
<proteinExistence type="predicted"/>
<keyword evidence="2" id="KW-1185">Reference proteome</keyword>
<dbReference type="Proteomes" id="UP000032360">
    <property type="component" value="Unassembled WGS sequence"/>
</dbReference>
<dbReference type="AlphaFoldDB" id="A0A0D8HK94"/>
<evidence type="ECO:0000313" key="1">
    <source>
        <dbReference type="EMBL" id="KJF18370.1"/>
    </source>
</evidence>
<name>A0A0D8HK94_9ACTN</name>
<protein>
    <submittedName>
        <fullName evidence="1">Uncharacterized protein</fullName>
    </submittedName>
</protein>
<sequence>MLSRSTTIGSLFDMKMQLVIWIDSQVRVLNVCGISQMDHCLPLGVSDVTAIISPNHQVEIIENSYKIIKSLVNA</sequence>
<reference evidence="1 2" key="1">
    <citation type="submission" date="2015-01" db="EMBL/GenBank/DDBJ databases">
        <title>Draft genome of the acidophilic iron oxidizer Acidithrix ferrooxidans strain Py-F3.</title>
        <authorList>
            <person name="Poehlein A."/>
            <person name="Eisen S."/>
            <person name="Schloemann M."/>
            <person name="Johnson B.D."/>
            <person name="Daniel R."/>
            <person name="Muehling M."/>
        </authorList>
    </citation>
    <scope>NUCLEOTIDE SEQUENCE [LARGE SCALE GENOMIC DNA]</scope>
    <source>
        <strain evidence="1 2">Py-F3</strain>
    </source>
</reference>